<dbReference type="RefSeq" id="WP_058309606.1">
    <property type="nucleotide sequence ID" value="NZ_CYTW01000001.1"/>
</dbReference>
<dbReference type="Gene3D" id="1.10.260.40">
    <property type="entry name" value="lambda repressor-like DNA-binding domains"/>
    <property type="match status" value="1"/>
</dbReference>
<evidence type="ECO:0000313" key="3">
    <source>
        <dbReference type="Proteomes" id="UP000051870"/>
    </source>
</evidence>
<gene>
    <name evidence="2" type="ORF">PH7735_00350</name>
</gene>
<proteinExistence type="predicted"/>
<evidence type="ECO:0000259" key="1">
    <source>
        <dbReference type="PROSITE" id="PS50943"/>
    </source>
</evidence>
<dbReference type="GeneID" id="83879440"/>
<dbReference type="AlphaFoldDB" id="A0A0P1IA17"/>
<reference evidence="3" key="1">
    <citation type="submission" date="2015-09" db="EMBL/GenBank/DDBJ databases">
        <authorList>
            <person name="Rodrigo-Torres Lidia"/>
            <person name="Arahal R.David."/>
        </authorList>
    </citation>
    <scope>NUCLEOTIDE SEQUENCE [LARGE SCALE GENOMIC DNA]</scope>
    <source>
        <strain evidence="3">CECT 7735</strain>
    </source>
</reference>
<feature type="domain" description="HTH cro/C1-type" evidence="1">
    <location>
        <begin position="60"/>
        <end position="92"/>
    </location>
</feature>
<dbReference type="PROSITE" id="PS50943">
    <property type="entry name" value="HTH_CROC1"/>
    <property type="match status" value="1"/>
</dbReference>
<dbReference type="InterPro" id="IPR001387">
    <property type="entry name" value="Cro/C1-type_HTH"/>
</dbReference>
<name>A0A0P1IA17_9RHOB</name>
<protein>
    <submittedName>
        <fullName evidence="2">Putative zinc finger/helix-turn-helix protein, YgiT family</fullName>
    </submittedName>
</protein>
<dbReference type="SUPFAM" id="SSF47413">
    <property type="entry name" value="lambda repressor-like DNA-binding domains"/>
    <property type="match status" value="1"/>
</dbReference>
<dbReference type="GO" id="GO:0003677">
    <property type="term" value="F:DNA binding"/>
    <property type="evidence" value="ECO:0007669"/>
    <property type="project" value="InterPro"/>
</dbReference>
<accession>A0A0P1IA17</accession>
<dbReference type="Proteomes" id="UP000051870">
    <property type="component" value="Unassembled WGS sequence"/>
</dbReference>
<dbReference type="CDD" id="cd00093">
    <property type="entry name" value="HTH_XRE"/>
    <property type="match status" value="1"/>
</dbReference>
<dbReference type="InterPro" id="IPR010982">
    <property type="entry name" value="Lambda_DNA-bd_dom_sf"/>
</dbReference>
<sequence length="149" mass="16575">MSELFHYVDCGLPSIWLEGGVEVTETPYGSATSIANLDGLHHEIAMDIIASPHVMTGAEFRFIRIELDMSQRALADLIKTSVKNIQRWEKERDAKVTGPASVAVGLLYAASRSDEKIHELVKGLAALDRQIVELEHHKFKLEGEHWAVA</sequence>
<keyword evidence="3" id="KW-1185">Reference proteome</keyword>
<evidence type="ECO:0000313" key="2">
    <source>
        <dbReference type="EMBL" id="CUJ84200.1"/>
    </source>
</evidence>
<dbReference type="EMBL" id="CYTW01000001">
    <property type="protein sequence ID" value="CUJ84200.1"/>
    <property type="molecule type" value="Genomic_DNA"/>
</dbReference>
<organism evidence="2 3">
    <name type="scientific">Shimia thalassica</name>
    <dbReference type="NCBI Taxonomy" id="1715693"/>
    <lineage>
        <taxon>Bacteria</taxon>
        <taxon>Pseudomonadati</taxon>
        <taxon>Pseudomonadota</taxon>
        <taxon>Alphaproteobacteria</taxon>
        <taxon>Rhodobacterales</taxon>
        <taxon>Roseobacteraceae</taxon>
    </lineage>
</organism>
<dbReference type="STRING" id="1715693.PH7735_00350"/>